<sequence length="75" mass="8965">MRCRNAVVENRQYFVGQRRYKVSHNTFYKLTWYSDLCHPSAWLNVRKQELANLNILSLAKSLIEAVHEYTFSNEL</sequence>
<evidence type="ECO:0000313" key="1">
    <source>
        <dbReference type="EMBL" id="KAL2733691.1"/>
    </source>
</evidence>
<protein>
    <submittedName>
        <fullName evidence="1">Uncharacterized protein</fullName>
    </submittedName>
</protein>
<dbReference type="Proteomes" id="UP001607302">
    <property type="component" value="Unassembled WGS sequence"/>
</dbReference>
<name>A0ABD2BLN3_VESSQ</name>
<keyword evidence="2" id="KW-1185">Reference proteome</keyword>
<evidence type="ECO:0000313" key="2">
    <source>
        <dbReference type="Proteomes" id="UP001607302"/>
    </source>
</evidence>
<dbReference type="EMBL" id="JAUDFV010000074">
    <property type="protein sequence ID" value="KAL2733691.1"/>
    <property type="molecule type" value="Genomic_DNA"/>
</dbReference>
<reference evidence="1 2" key="1">
    <citation type="journal article" date="2024" name="Ann. Entomol. Soc. Am.">
        <title>Genomic analyses of the southern and eastern yellowjacket wasps (Hymenoptera: Vespidae) reveal evolutionary signatures of social life.</title>
        <authorList>
            <person name="Catto M.A."/>
            <person name="Caine P.B."/>
            <person name="Orr S.E."/>
            <person name="Hunt B.G."/>
            <person name="Goodisman M.A.D."/>
        </authorList>
    </citation>
    <scope>NUCLEOTIDE SEQUENCE [LARGE SCALE GENOMIC DNA]</scope>
    <source>
        <strain evidence="1">233</strain>
        <tissue evidence="1">Head and thorax</tissue>
    </source>
</reference>
<dbReference type="AlphaFoldDB" id="A0ABD2BLN3"/>
<proteinExistence type="predicted"/>
<gene>
    <name evidence="1" type="ORF">V1478_003389</name>
</gene>
<comment type="caution">
    <text evidence="1">The sequence shown here is derived from an EMBL/GenBank/DDBJ whole genome shotgun (WGS) entry which is preliminary data.</text>
</comment>
<accession>A0ABD2BLN3</accession>
<organism evidence="1 2">
    <name type="scientific">Vespula squamosa</name>
    <name type="common">Southern yellow jacket</name>
    <name type="synonym">Wasp</name>
    <dbReference type="NCBI Taxonomy" id="30214"/>
    <lineage>
        <taxon>Eukaryota</taxon>
        <taxon>Metazoa</taxon>
        <taxon>Ecdysozoa</taxon>
        <taxon>Arthropoda</taxon>
        <taxon>Hexapoda</taxon>
        <taxon>Insecta</taxon>
        <taxon>Pterygota</taxon>
        <taxon>Neoptera</taxon>
        <taxon>Endopterygota</taxon>
        <taxon>Hymenoptera</taxon>
        <taxon>Apocrita</taxon>
        <taxon>Aculeata</taxon>
        <taxon>Vespoidea</taxon>
        <taxon>Vespidae</taxon>
        <taxon>Vespinae</taxon>
        <taxon>Vespula</taxon>
    </lineage>
</organism>